<reference evidence="1" key="1">
    <citation type="submission" date="2022-10" db="EMBL/GenBank/DDBJ databases">
        <title>The WGS of Solirubrobacter ginsenosidimutans DSM 21036.</title>
        <authorList>
            <person name="Jiang Z."/>
        </authorList>
    </citation>
    <scope>NUCLEOTIDE SEQUENCE</scope>
    <source>
        <strain evidence="1">DSM 21036</strain>
    </source>
</reference>
<evidence type="ECO:0000313" key="1">
    <source>
        <dbReference type="EMBL" id="MDA0162828.1"/>
    </source>
</evidence>
<proteinExistence type="predicted"/>
<sequence length="230" mass="24966">MIETFTAEAAPGGARLAWRVRGAETVTLSGHGRVRAEEDAFTVTLTATTTFVLVAYGSEFGAIESRTRSVERPRERVPHGTICLWAGTHEDIPRGWALCDGRDGRPNLLGRFVLGATEQAPPGETGDGDSHTHTLKVRFTGRTAPVPDHRHDLAWTSARSDAHLWPKFGLNRFTGITHDAHHPDLDDAGEHTHPVDVEVEWETDPAPVARPLGHALCFIVRSGDGDHAAG</sequence>
<dbReference type="SUPFAM" id="SSF88874">
    <property type="entry name" value="Receptor-binding domain of short tail fibre protein gp12"/>
    <property type="match status" value="1"/>
</dbReference>
<dbReference type="AlphaFoldDB" id="A0A9X3MWV9"/>
<accession>A0A9X3MWV9</accession>
<dbReference type="EMBL" id="JAPDOD010000021">
    <property type="protein sequence ID" value="MDA0162828.1"/>
    <property type="molecule type" value="Genomic_DNA"/>
</dbReference>
<organism evidence="1 2">
    <name type="scientific">Solirubrobacter ginsenosidimutans</name>
    <dbReference type="NCBI Taxonomy" id="490573"/>
    <lineage>
        <taxon>Bacteria</taxon>
        <taxon>Bacillati</taxon>
        <taxon>Actinomycetota</taxon>
        <taxon>Thermoleophilia</taxon>
        <taxon>Solirubrobacterales</taxon>
        <taxon>Solirubrobacteraceae</taxon>
        <taxon>Solirubrobacter</taxon>
    </lineage>
</organism>
<protein>
    <submittedName>
        <fullName evidence="1">Phage tail protein</fullName>
    </submittedName>
</protein>
<dbReference type="RefSeq" id="WP_270042068.1">
    <property type="nucleotide sequence ID" value="NZ_JAPDOD010000021.1"/>
</dbReference>
<dbReference type="CDD" id="cd22641">
    <property type="entry name" value="C24-like"/>
    <property type="match status" value="1"/>
</dbReference>
<name>A0A9X3MWV9_9ACTN</name>
<keyword evidence="2" id="KW-1185">Reference proteome</keyword>
<evidence type="ECO:0000313" key="2">
    <source>
        <dbReference type="Proteomes" id="UP001149140"/>
    </source>
</evidence>
<comment type="caution">
    <text evidence="1">The sequence shown here is derived from an EMBL/GenBank/DDBJ whole genome shotgun (WGS) entry which is preliminary data.</text>
</comment>
<gene>
    <name evidence="1" type="ORF">OM076_21320</name>
</gene>
<dbReference type="Proteomes" id="UP001149140">
    <property type="component" value="Unassembled WGS sequence"/>
</dbReference>